<accession>A0A1C4YX56</accession>
<dbReference type="AlphaFoldDB" id="A0A1C4YX56"/>
<protein>
    <submittedName>
        <fullName evidence="1">Uncharacterized protein</fullName>
    </submittedName>
</protein>
<dbReference type="Proteomes" id="UP000198228">
    <property type="component" value="Chromosome I"/>
</dbReference>
<gene>
    <name evidence="1" type="ORF">GA0074696_3805</name>
</gene>
<name>A0A1C4YX56_9ACTN</name>
<dbReference type="RefSeq" id="WP_088962320.1">
    <property type="nucleotide sequence ID" value="NZ_LT607410.1"/>
</dbReference>
<organism evidence="1 2">
    <name type="scientific">Micromonospora purpureochromogenes</name>
    <dbReference type="NCBI Taxonomy" id="47872"/>
    <lineage>
        <taxon>Bacteria</taxon>
        <taxon>Bacillati</taxon>
        <taxon>Actinomycetota</taxon>
        <taxon>Actinomycetes</taxon>
        <taxon>Micromonosporales</taxon>
        <taxon>Micromonosporaceae</taxon>
        <taxon>Micromonospora</taxon>
    </lineage>
</organism>
<evidence type="ECO:0000313" key="1">
    <source>
        <dbReference type="EMBL" id="SCF25323.1"/>
    </source>
</evidence>
<proteinExistence type="predicted"/>
<evidence type="ECO:0000313" key="2">
    <source>
        <dbReference type="Proteomes" id="UP000198228"/>
    </source>
</evidence>
<dbReference type="EMBL" id="LT607410">
    <property type="protein sequence ID" value="SCF25323.1"/>
    <property type="molecule type" value="Genomic_DNA"/>
</dbReference>
<reference evidence="1 2" key="1">
    <citation type="submission" date="2016-06" db="EMBL/GenBank/DDBJ databases">
        <authorList>
            <person name="Kjaerup R.B."/>
            <person name="Dalgaard T.S."/>
            <person name="Juul-Madsen H.R."/>
        </authorList>
    </citation>
    <scope>NUCLEOTIDE SEQUENCE [LARGE SCALE GENOMIC DNA]</scope>
    <source>
        <strain evidence="1 2">DSM 43821</strain>
    </source>
</reference>
<sequence>MTVGDVITVPENFYRFGRRPLVMHVSEVLDRREVDGALWVELVGRDVRPDGSVDLRERFALVRLDRTVVVAR</sequence>